<dbReference type="GO" id="GO:0005829">
    <property type="term" value="C:cytosol"/>
    <property type="evidence" value="ECO:0007669"/>
    <property type="project" value="TreeGrafter"/>
</dbReference>
<dbReference type="Proteomes" id="UP000240739">
    <property type="component" value="Unassembled WGS sequence"/>
</dbReference>
<name>A0A2T4UKD8_9ACTN</name>
<keyword evidence="11" id="KW-1185">Reference proteome</keyword>
<dbReference type="InterPro" id="IPR036388">
    <property type="entry name" value="WH-like_DNA-bd_sf"/>
</dbReference>
<dbReference type="CDD" id="cd17627">
    <property type="entry name" value="REC_OmpR_PrrA-like"/>
    <property type="match status" value="1"/>
</dbReference>
<dbReference type="AlphaFoldDB" id="A0A2T4UKD8"/>
<keyword evidence="2" id="KW-0902">Two-component regulatory system</keyword>
<evidence type="ECO:0000256" key="3">
    <source>
        <dbReference type="ARBA" id="ARBA00023015"/>
    </source>
</evidence>
<evidence type="ECO:0000313" key="10">
    <source>
        <dbReference type="EMBL" id="PTL59677.1"/>
    </source>
</evidence>
<dbReference type="PANTHER" id="PTHR48111:SF22">
    <property type="entry name" value="REGULATOR OF RPOS"/>
    <property type="match status" value="1"/>
</dbReference>
<evidence type="ECO:0000256" key="6">
    <source>
        <dbReference type="PROSITE-ProRule" id="PRU00169"/>
    </source>
</evidence>
<feature type="domain" description="Response regulatory" evidence="8">
    <location>
        <begin position="16"/>
        <end position="130"/>
    </location>
</feature>
<dbReference type="InterPro" id="IPR011006">
    <property type="entry name" value="CheY-like_superfamily"/>
</dbReference>
<evidence type="ECO:0000259" key="8">
    <source>
        <dbReference type="PROSITE" id="PS50110"/>
    </source>
</evidence>
<dbReference type="InterPro" id="IPR001867">
    <property type="entry name" value="OmpR/PhoB-type_DNA-bd"/>
</dbReference>
<organism evidence="10 11">
    <name type="scientific">Paraconexibacter algicola</name>
    <dbReference type="NCBI Taxonomy" id="2133960"/>
    <lineage>
        <taxon>Bacteria</taxon>
        <taxon>Bacillati</taxon>
        <taxon>Actinomycetota</taxon>
        <taxon>Thermoleophilia</taxon>
        <taxon>Solirubrobacterales</taxon>
        <taxon>Paraconexibacteraceae</taxon>
        <taxon>Paraconexibacter</taxon>
    </lineage>
</organism>
<gene>
    <name evidence="10" type="ORF">C7Y72_08455</name>
</gene>
<dbReference type="FunFam" id="1.10.10.10:FF:000005">
    <property type="entry name" value="Two-component system response regulator"/>
    <property type="match status" value="1"/>
</dbReference>
<accession>A0A2T4UKD8</accession>
<dbReference type="GO" id="GO:0006355">
    <property type="term" value="P:regulation of DNA-templated transcription"/>
    <property type="evidence" value="ECO:0007669"/>
    <property type="project" value="InterPro"/>
</dbReference>
<dbReference type="SUPFAM" id="SSF52172">
    <property type="entry name" value="CheY-like"/>
    <property type="match status" value="1"/>
</dbReference>
<evidence type="ECO:0000313" key="11">
    <source>
        <dbReference type="Proteomes" id="UP000240739"/>
    </source>
</evidence>
<dbReference type="OrthoDB" id="5242569at2"/>
<dbReference type="SMART" id="SM00448">
    <property type="entry name" value="REC"/>
    <property type="match status" value="1"/>
</dbReference>
<keyword evidence="4 7" id="KW-0238">DNA-binding</keyword>
<dbReference type="GO" id="GO:0000156">
    <property type="term" value="F:phosphorelay response regulator activity"/>
    <property type="evidence" value="ECO:0007669"/>
    <property type="project" value="TreeGrafter"/>
</dbReference>
<feature type="DNA-binding region" description="OmpR/PhoB-type" evidence="7">
    <location>
        <begin position="138"/>
        <end position="236"/>
    </location>
</feature>
<dbReference type="PROSITE" id="PS51755">
    <property type="entry name" value="OMPR_PHOB"/>
    <property type="match status" value="1"/>
</dbReference>
<evidence type="ECO:0000256" key="5">
    <source>
        <dbReference type="ARBA" id="ARBA00023163"/>
    </source>
</evidence>
<evidence type="ECO:0000256" key="1">
    <source>
        <dbReference type="ARBA" id="ARBA00022553"/>
    </source>
</evidence>
<dbReference type="CDD" id="cd00383">
    <property type="entry name" value="trans_reg_C"/>
    <property type="match status" value="1"/>
</dbReference>
<dbReference type="PROSITE" id="PS50110">
    <property type="entry name" value="RESPONSE_REGULATORY"/>
    <property type="match status" value="1"/>
</dbReference>
<dbReference type="InterPro" id="IPR039420">
    <property type="entry name" value="WalR-like"/>
</dbReference>
<dbReference type="InterPro" id="IPR001789">
    <property type="entry name" value="Sig_transdc_resp-reg_receiver"/>
</dbReference>
<dbReference type="Pfam" id="PF00072">
    <property type="entry name" value="Response_reg"/>
    <property type="match status" value="1"/>
</dbReference>
<dbReference type="PANTHER" id="PTHR48111">
    <property type="entry name" value="REGULATOR OF RPOS"/>
    <property type="match status" value="1"/>
</dbReference>
<keyword evidence="5" id="KW-0804">Transcription</keyword>
<dbReference type="RefSeq" id="WP_107568320.1">
    <property type="nucleotide sequence ID" value="NZ_PYYB01000001.1"/>
</dbReference>
<dbReference type="Gene3D" id="6.10.250.690">
    <property type="match status" value="1"/>
</dbReference>
<comment type="caution">
    <text evidence="10">The sequence shown here is derived from an EMBL/GenBank/DDBJ whole genome shotgun (WGS) entry which is preliminary data.</text>
</comment>
<keyword evidence="3" id="KW-0805">Transcription regulation</keyword>
<keyword evidence="1 6" id="KW-0597">Phosphoprotein</keyword>
<dbReference type="SMART" id="SM00862">
    <property type="entry name" value="Trans_reg_C"/>
    <property type="match status" value="1"/>
</dbReference>
<dbReference type="EMBL" id="PYYB01000001">
    <property type="protein sequence ID" value="PTL59677.1"/>
    <property type="molecule type" value="Genomic_DNA"/>
</dbReference>
<evidence type="ECO:0000259" key="9">
    <source>
        <dbReference type="PROSITE" id="PS51755"/>
    </source>
</evidence>
<feature type="modified residue" description="4-aspartylphosphate" evidence="6">
    <location>
        <position position="65"/>
    </location>
</feature>
<evidence type="ECO:0000256" key="2">
    <source>
        <dbReference type="ARBA" id="ARBA00023012"/>
    </source>
</evidence>
<proteinExistence type="predicted"/>
<feature type="domain" description="OmpR/PhoB-type" evidence="9">
    <location>
        <begin position="138"/>
        <end position="236"/>
    </location>
</feature>
<reference evidence="10 11" key="1">
    <citation type="submission" date="2018-03" db="EMBL/GenBank/DDBJ databases">
        <title>Aquarubrobacter algicola gen. nov., sp. nov., a novel actinobacterium isolated from shallow eutrophic lake during the end of cyanobacterial harmful algal blooms.</title>
        <authorList>
            <person name="Chun S.J."/>
        </authorList>
    </citation>
    <scope>NUCLEOTIDE SEQUENCE [LARGE SCALE GENOMIC DNA]</scope>
    <source>
        <strain evidence="10 11">Seoho-28</strain>
    </source>
</reference>
<dbReference type="Pfam" id="PF00486">
    <property type="entry name" value="Trans_reg_C"/>
    <property type="match status" value="1"/>
</dbReference>
<evidence type="ECO:0000256" key="4">
    <source>
        <dbReference type="ARBA" id="ARBA00023125"/>
    </source>
</evidence>
<sequence length="236" mass="25781">MSEQPGGSSETDGRPTVLLVDDDPAIRRAVSVGLELEGFAVVPASGGRAALAAVGTVRPDAMLLDLTMPDLDGLEVLRQLRADGEEVPVCVLSARDEVDDRVLGLEAGADDYVVKPFALEEVVARLHALLRRRPASQQQRVTVGDIELDPATFVAARDGHDLGLTRREFELLHLFLRHPGEVLERKVLHEEVWGYTFDPGTNVADVFVGYLRRKLEAHGGERVLHTVRGVGFVLRV</sequence>
<protein>
    <submittedName>
        <fullName evidence="10">DNA-binding response regulator</fullName>
    </submittedName>
</protein>
<dbReference type="Gene3D" id="1.10.10.10">
    <property type="entry name" value="Winged helix-like DNA-binding domain superfamily/Winged helix DNA-binding domain"/>
    <property type="match status" value="1"/>
</dbReference>
<dbReference type="GO" id="GO:0032993">
    <property type="term" value="C:protein-DNA complex"/>
    <property type="evidence" value="ECO:0007669"/>
    <property type="project" value="TreeGrafter"/>
</dbReference>
<dbReference type="Gene3D" id="3.40.50.2300">
    <property type="match status" value="1"/>
</dbReference>
<dbReference type="GO" id="GO:0000976">
    <property type="term" value="F:transcription cis-regulatory region binding"/>
    <property type="evidence" value="ECO:0007669"/>
    <property type="project" value="TreeGrafter"/>
</dbReference>
<evidence type="ECO:0000256" key="7">
    <source>
        <dbReference type="PROSITE-ProRule" id="PRU01091"/>
    </source>
</evidence>